<dbReference type="PaxDb" id="1123384-AJ81_03335"/>
<organism evidence="2 3">
    <name type="scientific">Pseudothermotoga hypogea DSM 11164 = NBRC 106472</name>
    <dbReference type="NCBI Taxonomy" id="1123384"/>
    <lineage>
        <taxon>Bacteria</taxon>
        <taxon>Thermotogati</taxon>
        <taxon>Thermotogota</taxon>
        <taxon>Thermotogae</taxon>
        <taxon>Thermotogales</taxon>
        <taxon>Thermotogaceae</taxon>
        <taxon>Pseudothermotoga</taxon>
    </lineage>
</organism>
<dbReference type="KEGG" id="phy:AJ81_03335"/>
<dbReference type="OrthoDB" id="47495at2"/>
<dbReference type="PATRIC" id="fig|1123384.7.peg.650"/>
<protein>
    <recommendedName>
        <fullName evidence="1">DUF2007 domain-containing protein</fullName>
    </recommendedName>
</protein>
<accession>A0A0X1KQ63</accession>
<dbReference type="RefSeq" id="WP_031504054.1">
    <property type="nucleotide sequence ID" value="NC_022795.1"/>
</dbReference>
<dbReference type="InterPro" id="IPR018551">
    <property type="entry name" value="DUF2007"/>
</dbReference>
<dbReference type="STRING" id="1123384.AJ81_03335"/>
<proteinExistence type="predicted"/>
<dbReference type="InterPro" id="IPR011322">
    <property type="entry name" value="N-reg_PII-like_a/b"/>
</dbReference>
<evidence type="ECO:0000259" key="1">
    <source>
        <dbReference type="Pfam" id="PF09413"/>
    </source>
</evidence>
<dbReference type="AlphaFoldDB" id="A0A0X1KQ63"/>
<evidence type="ECO:0000313" key="3">
    <source>
        <dbReference type="Proteomes" id="UP000077469"/>
    </source>
</evidence>
<keyword evidence="3" id="KW-1185">Reference proteome</keyword>
<dbReference type="Pfam" id="PF09413">
    <property type="entry name" value="DUF2007"/>
    <property type="match status" value="1"/>
</dbReference>
<name>A0A0X1KQ63_9THEM</name>
<reference evidence="2 3" key="1">
    <citation type="submission" date="2014-01" db="EMBL/GenBank/DDBJ databases">
        <title>Genome sequencing of Thermotog hypogea.</title>
        <authorList>
            <person name="Zhang X."/>
            <person name="Alvare G."/>
            <person name="Fristensky B."/>
            <person name="Chen L."/>
            <person name="Suen T."/>
            <person name="Chen Q."/>
            <person name="Ma K."/>
        </authorList>
    </citation>
    <scope>NUCLEOTIDE SEQUENCE [LARGE SCALE GENOMIC DNA]</scope>
    <source>
        <strain evidence="2 3">DSM 11164</strain>
    </source>
</reference>
<dbReference type="EMBL" id="CP007141">
    <property type="protein sequence ID" value="AJC73402.1"/>
    <property type="molecule type" value="Genomic_DNA"/>
</dbReference>
<dbReference type="SUPFAM" id="SSF54913">
    <property type="entry name" value="GlnB-like"/>
    <property type="match status" value="1"/>
</dbReference>
<evidence type="ECO:0000313" key="2">
    <source>
        <dbReference type="EMBL" id="AJC73402.1"/>
    </source>
</evidence>
<feature type="domain" description="DUF2007" evidence="1">
    <location>
        <begin position="2"/>
        <end position="66"/>
    </location>
</feature>
<sequence length="76" mass="8419">MWKVLIEGVNVSLANILKSMLEQNGIEVLVRASKLFDPVIFGQGGLVDLLVPEEEIDRARSVVEEARKHGEENTTS</sequence>
<gene>
    <name evidence="2" type="ORF">AJ81_03335</name>
</gene>
<dbReference type="Proteomes" id="UP000077469">
    <property type="component" value="Chromosome"/>
</dbReference>